<keyword evidence="2" id="KW-1185">Reference proteome</keyword>
<dbReference type="Proteomes" id="UP000223738">
    <property type="component" value="Segment"/>
</dbReference>
<gene>
    <name evidence="1" type="ORF">PMW_195</name>
</gene>
<name>A0A1S5R1M7_9CAUD</name>
<sequence>MDKKFLDGLWETRGDHWEEVDDDGSWLDCCKCKTQPRIWVYNNGRHAKCICYGPYDNGPVRVESILSYVHRTDKGAIGYPWDSLRTTWNKFSQDGIERNKLPEGQW</sequence>
<protein>
    <submittedName>
        <fullName evidence="1">Uncharacterized protein</fullName>
    </submittedName>
</protein>
<proteinExistence type="predicted"/>
<reference evidence="1 2" key="1">
    <citation type="submission" date="2016-03" db="EMBL/GenBank/DDBJ databases">
        <title>Characterization of pf16 and phiPMW: Two novel phages infecting Pseudomonas putida PpG1.</title>
        <authorList>
            <person name="Magill D.J."/>
            <person name="Krylov V.N."/>
            <person name="Allen C.C.R."/>
            <person name="McGrath J.W."/>
            <person name="Quinn J.P."/>
            <person name="Kulakov L.A."/>
        </authorList>
    </citation>
    <scope>NUCLEOTIDE SEQUENCE [LARGE SCALE GENOMIC DNA]</scope>
</reference>
<dbReference type="EMBL" id="KU862660">
    <property type="protein sequence ID" value="ANA49320.1"/>
    <property type="molecule type" value="Genomic_DNA"/>
</dbReference>
<accession>A0A1S5R1M7</accession>
<organism evidence="1 2">
    <name type="scientific">Pseudomonas phage phiPMW</name>
    <dbReference type="NCBI Taxonomy" id="1815582"/>
    <lineage>
        <taxon>Viruses</taxon>
        <taxon>Duplodnaviria</taxon>
        <taxon>Heunggongvirae</taxon>
        <taxon>Uroviricota</taxon>
        <taxon>Caudoviricetes</taxon>
        <taxon>Plaisancevirus</taxon>
        <taxon>Plaisancevirus PMW</taxon>
    </lineage>
</organism>
<evidence type="ECO:0000313" key="2">
    <source>
        <dbReference type="Proteomes" id="UP000223738"/>
    </source>
</evidence>
<evidence type="ECO:0000313" key="1">
    <source>
        <dbReference type="EMBL" id="ANA49320.1"/>
    </source>
</evidence>